<dbReference type="PROSITE" id="PS50043">
    <property type="entry name" value="HTH_LUXR_2"/>
    <property type="match status" value="1"/>
</dbReference>
<evidence type="ECO:0000313" key="4">
    <source>
        <dbReference type="Proteomes" id="UP000077173"/>
    </source>
</evidence>
<dbReference type="CDD" id="cd06170">
    <property type="entry name" value="LuxR_C_like"/>
    <property type="match status" value="1"/>
</dbReference>
<dbReference type="InterPro" id="IPR000792">
    <property type="entry name" value="Tscrpt_reg_LuxR_C"/>
</dbReference>
<reference evidence="3 4" key="1">
    <citation type="submission" date="2016-02" db="EMBL/GenBank/DDBJ databases">
        <title>Draft genome sequence of the strain BR 10247T Bradyrhizobium neotropicale isolated from nodules of Centrolobium paraense.</title>
        <authorList>
            <person name="Simoes-Araujo J.L."/>
            <person name="Barauna A.C."/>
            <person name="Silva K."/>
            <person name="Zilli J.E."/>
        </authorList>
    </citation>
    <scope>NUCLEOTIDE SEQUENCE [LARGE SCALE GENOMIC DNA]</scope>
    <source>
        <strain evidence="3 4">BR 10247</strain>
    </source>
</reference>
<evidence type="ECO:0000259" key="2">
    <source>
        <dbReference type="PROSITE" id="PS50043"/>
    </source>
</evidence>
<accession>A0A176ZGJ0</accession>
<organism evidence="3 4">
    <name type="scientific">Bradyrhizobium neotropicale</name>
    <dbReference type="NCBI Taxonomy" id="1497615"/>
    <lineage>
        <taxon>Bacteria</taxon>
        <taxon>Pseudomonadati</taxon>
        <taxon>Pseudomonadota</taxon>
        <taxon>Alphaproteobacteria</taxon>
        <taxon>Hyphomicrobiales</taxon>
        <taxon>Nitrobacteraceae</taxon>
        <taxon>Bradyrhizobium</taxon>
    </lineage>
</organism>
<name>A0A176ZGJ0_9BRAD</name>
<dbReference type="InterPro" id="IPR039420">
    <property type="entry name" value="WalR-like"/>
</dbReference>
<proteinExistence type="predicted"/>
<dbReference type="PANTHER" id="PTHR43214">
    <property type="entry name" value="TWO-COMPONENT RESPONSE REGULATOR"/>
    <property type="match status" value="1"/>
</dbReference>
<protein>
    <recommendedName>
        <fullName evidence="2">HTH luxR-type domain-containing protein</fullName>
    </recommendedName>
</protein>
<dbReference type="Gene3D" id="3.40.50.2300">
    <property type="match status" value="1"/>
</dbReference>
<dbReference type="InterPro" id="IPR016032">
    <property type="entry name" value="Sig_transdc_resp-reg_C-effctor"/>
</dbReference>
<dbReference type="SMART" id="SM00421">
    <property type="entry name" value="HTH_LUXR"/>
    <property type="match status" value="1"/>
</dbReference>
<feature type="domain" description="HTH luxR-type" evidence="2">
    <location>
        <begin position="109"/>
        <end position="174"/>
    </location>
</feature>
<keyword evidence="1" id="KW-0238">DNA-binding</keyword>
<dbReference type="PROSITE" id="PS00622">
    <property type="entry name" value="HTH_LUXR_1"/>
    <property type="match status" value="1"/>
</dbReference>
<comment type="caution">
    <text evidence="3">The sequence shown here is derived from an EMBL/GenBank/DDBJ whole genome shotgun (WGS) entry which is preliminary data.</text>
</comment>
<evidence type="ECO:0000256" key="1">
    <source>
        <dbReference type="ARBA" id="ARBA00023125"/>
    </source>
</evidence>
<dbReference type="SUPFAM" id="SSF46894">
    <property type="entry name" value="C-terminal effector domain of the bipartite response regulators"/>
    <property type="match status" value="1"/>
</dbReference>
<sequence>MLHTGDEFDTVIEQLEFLRDRNPKVRIAIVTDHYRRDEMVAAFRAGANGYFVDAMTRDAFIKSIELLMMGETVFPPASLMSIALEPERDIDRKLERQDNGDPRLLAMEEDQPAQQLSPREKSVLRCLIAGDSNKSIARKIDVAEATVKVHVKAILRKIRVQNRTQAAIWGMNHWFPAPSANTRIGASPPTVQIGKRPFDTIDVASNVEPIEASPPMEMPTPLPNHVKARRYGRLLRGD</sequence>
<dbReference type="GO" id="GO:0003677">
    <property type="term" value="F:DNA binding"/>
    <property type="evidence" value="ECO:0007669"/>
    <property type="project" value="UniProtKB-KW"/>
</dbReference>
<dbReference type="EMBL" id="LSEF01000025">
    <property type="protein sequence ID" value="OAF19334.1"/>
    <property type="molecule type" value="Genomic_DNA"/>
</dbReference>
<dbReference type="GO" id="GO:0006355">
    <property type="term" value="P:regulation of DNA-templated transcription"/>
    <property type="evidence" value="ECO:0007669"/>
    <property type="project" value="InterPro"/>
</dbReference>
<evidence type="ECO:0000313" key="3">
    <source>
        <dbReference type="EMBL" id="OAF19334.1"/>
    </source>
</evidence>
<dbReference type="InterPro" id="IPR011006">
    <property type="entry name" value="CheY-like_superfamily"/>
</dbReference>
<dbReference type="SUPFAM" id="SSF52172">
    <property type="entry name" value="CheY-like"/>
    <property type="match status" value="1"/>
</dbReference>
<dbReference type="Proteomes" id="UP000077173">
    <property type="component" value="Unassembled WGS sequence"/>
</dbReference>
<keyword evidence="4" id="KW-1185">Reference proteome</keyword>
<dbReference type="PANTHER" id="PTHR43214:SF42">
    <property type="entry name" value="TRANSCRIPTIONAL REGULATORY PROTEIN DESR"/>
    <property type="match status" value="1"/>
</dbReference>
<dbReference type="PRINTS" id="PR00038">
    <property type="entry name" value="HTHLUXR"/>
</dbReference>
<dbReference type="AlphaFoldDB" id="A0A176ZGJ0"/>
<dbReference type="Pfam" id="PF00196">
    <property type="entry name" value="GerE"/>
    <property type="match status" value="1"/>
</dbReference>
<gene>
    <name evidence="3" type="ORF">AXW67_36730</name>
</gene>